<dbReference type="EMBL" id="LUEZ02000069">
    <property type="protein sequence ID" value="RDB20228.1"/>
    <property type="molecule type" value="Genomic_DNA"/>
</dbReference>
<gene>
    <name evidence="1" type="ORF">Hypma_012644</name>
</gene>
<proteinExistence type="predicted"/>
<dbReference type="OrthoDB" id="185373at2759"/>
<protein>
    <submittedName>
        <fullName evidence="1">Uncharacterized protein</fullName>
    </submittedName>
</protein>
<dbReference type="InParanoid" id="A0A369JEB0"/>
<dbReference type="Proteomes" id="UP000076154">
    <property type="component" value="Unassembled WGS sequence"/>
</dbReference>
<organism evidence="1 2">
    <name type="scientific">Hypsizygus marmoreus</name>
    <name type="common">White beech mushroom</name>
    <name type="synonym">Agaricus marmoreus</name>
    <dbReference type="NCBI Taxonomy" id="39966"/>
    <lineage>
        <taxon>Eukaryota</taxon>
        <taxon>Fungi</taxon>
        <taxon>Dikarya</taxon>
        <taxon>Basidiomycota</taxon>
        <taxon>Agaricomycotina</taxon>
        <taxon>Agaricomycetes</taxon>
        <taxon>Agaricomycetidae</taxon>
        <taxon>Agaricales</taxon>
        <taxon>Tricholomatineae</taxon>
        <taxon>Lyophyllaceae</taxon>
        <taxon>Hypsizygus</taxon>
    </lineage>
</organism>
<name>A0A369JEB0_HYPMA</name>
<sequence length="265" mass="30400">MNALISRELRRRSLQGVFSMYLAMKLSLTSSFSPNRTTFVIPTQPSVSWLRQSYFPNRDLLFFRERTSFEVTSRLLNIALRAFIQTEDYAGVYVVLRTFGIFRLPVSTKTYLIVTRHIIKRLRWDISKAYKVEEPRWGNLFLGIPEVWALHKLNKQSDRELVEKILASAAWSDFPLTGPLLGYTSEDEKVAYTTPTTAMINGEAVVPERMRFHLLPLQRIIRRAILASAAVDSDDLPAAKRVSRAIVEAKAQMFPGTEHPYTTND</sequence>
<accession>A0A369JEB0</accession>
<evidence type="ECO:0000313" key="2">
    <source>
        <dbReference type="Proteomes" id="UP000076154"/>
    </source>
</evidence>
<evidence type="ECO:0000313" key="1">
    <source>
        <dbReference type="EMBL" id="RDB20228.1"/>
    </source>
</evidence>
<keyword evidence="2" id="KW-1185">Reference proteome</keyword>
<reference evidence="1" key="1">
    <citation type="submission" date="2018-04" db="EMBL/GenBank/DDBJ databases">
        <title>Whole genome sequencing of Hypsizygus marmoreus.</title>
        <authorList>
            <person name="Choi I.-G."/>
            <person name="Min B."/>
            <person name="Kim J.-G."/>
            <person name="Kim S."/>
            <person name="Oh Y.-L."/>
            <person name="Kong W.-S."/>
            <person name="Park H."/>
            <person name="Jeong J."/>
            <person name="Song E.-S."/>
        </authorList>
    </citation>
    <scope>NUCLEOTIDE SEQUENCE [LARGE SCALE GENOMIC DNA]</scope>
    <source>
        <strain evidence="1">51987-8</strain>
    </source>
</reference>
<dbReference type="STRING" id="39966.A0A369JEB0"/>
<dbReference type="AlphaFoldDB" id="A0A369JEB0"/>
<comment type="caution">
    <text evidence="1">The sequence shown here is derived from an EMBL/GenBank/DDBJ whole genome shotgun (WGS) entry which is preliminary data.</text>
</comment>